<keyword evidence="5 6" id="KW-0464">Manganese</keyword>
<dbReference type="InterPro" id="IPR004433">
    <property type="entry name" value="MenaQ_synth_MenD"/>
</dbReference>
<dbReference type="EMBL" id="JBHULX010000039">
    <property type="protein sequence ID" value="MFD2593052.1"/>
    <property type="molecule type" value="Genomic_DNA"/>
</dbReference>
<dbReference type="GO" id="GO:0070204">
    <property type="term" value="F:2-succinyl-5-enolpyruvyl-6-hydroxy-3-cyclohexene-1-carboxylic-acid synthase activity"/>
    <property type="evidence" value="ECO:0007669"/>
    <property type="project" value="UniProtKB-EC"/>
</dbReference>
<dbReference type="PIRSF" id="PIRSF004983">
    <property type="entry name" value="MenD"/>
    <property type="match status" value="1"/>
</dbReference>
<dbReference type="HAMAP" id="MF_01659">
    <property type="entry name" value="MenD"/>
    <property type="match status" value="1"/>
</dbReference>
<evidence type="ECO:0000256" key="5">
    <source>
        <dbReference type="ARBA" id="ARBA00023211"/>
    </source>
</evidence>
<dbReference type="Pfam" id="PF02776">
    <property type="entry name" value="TPP_enzyme_N"/>
    <property type="match status" value="1"/>
</dbReference>
<evidence type="ECO:0000259" key="8">
    <source>
        <dbReference type="Pfam" id="PF02776"/>
    </source>
</evidence>
<evidence type="ECO:0000256" key="2">
    <source>
        <dbReference type="ARBA" id="ARBA00022723"/>
    </source>
</evidence>
<comment type="catalytic activity">
    <reaction evidence="6">
        <text>isochorismate + 2-oxoglutarate + H(+) = 5-enolpyruvoyl-6-hydroxy-2-succinyl-cyclohex-3-ene-1-carboxylate + CO2</text>
        <dbReference type="Rhea" id="RHEA:25593"/>
        <dbReference type="ChEBI" id="CHEBI:15378"/>
        <dbReference type="ChEBI" id="CHEBI:16526"/>
        <dbReference type="ChEBI" id="CHEBI:16810"/>
        <dbReference type="ChEBI" id="CHEBI:29780"/>
        <dbReference type="ChEBI" id="CHEBI:58818"/>
        <dbReference type="EC" id="2.2.1.9"/>
    </reaction>
</comment>
<comment type="subunit">
    <text evidence="6">Homodimer.</text>
</comment>
<dbReference type="CDD" id="cd07037">
    <property type="entry name" value="TPP_PYR_MenD"/>
    <property type="match status" value="1"/>
</dbReference>
<gene>
    <name evidence="6 10" type="primary">menD</name>
    <name evidence="10" type="ORF">ACFSTE_19600</name>
</gene>
<evidence type="ECO:0000259" key="7">
    <source>
        <dbReference type="Pfam" id="PF02775"/>
    </source>
</evidence>
<evidence type="ECO:0000256" key="6">
    <source>
        <dbReference type="HAMAP-Rule" id="MF_01659"/>
    </source>
</evidence>
<evidence type="ECO:0000256" key="3">
    <source>
        <dbReference type="ARBA" id="ARBA00022842"/>
    </source>
</evidence>
<dbReference type="Pfam" id="PF16582">
    <property type="entry name" value="TPP_enzyme_M_2"/>
    <property type="match status" value="1"/>
</dbReference>
<dbReference type="RefSeq" id="WP_378298348.1">
    <property type="nucleotide sequence ID" value="NZ_JBHULX010000039.1"/>
</dbReference>
<accession>A0ABW5NDC6</accession>
<keyword evidence="2 6" id="KW-0479">Metal-binding</keyword>
<comment type="caution">
    <text evidence="10">The sequence shown here is derived from an EMBL/GenBank/DDBJ whole genome shotgun (WGS) entry which is preliminary data.</text>
</comment>
<dbReference type="Pfam" id="PF02775">
    <property type="entry name" value="TPP_enzyme_C"/>
    <property type="match status" value="1"/>
</dbReference>
<evidence type="ECO:0000259" key="9">
    <source>
        <dbReference type="Pfam" id="PF16582"/>
    </source>
</evidence>
<feature type="domain" description="Thiamine pyrophosphate enzyme N-terminal TPP-binding" evidence="8">
    <location>
        <begin position="13"/>
        <end position="122"/>
    </location>
</feature>
<dbReference type="PANTHER" id="PTHR42916">
    <property type="entry name" value="2-SUCCINYL-5-ENOLPYRUVYL-6-HYDROXY-3-CYCLOHEXENE-1-CARBOXYLATE SYNTHASE"/>
    <property type="match status" value="1"/>
</dbReference>
<dbReference type="InterPro" id="IPR011766">
    <property type="entry name" value="TPP_enzyme_TPP-bd"/>
</dbReference>
<evidence type="ECO:0000256" key="4">
    <source>
        <dbReference type="ARBA" id="ARBA00023052"/>
    </source>
</evidence>
<reference evidence="11" key="1">
    <citation type="journal article" date="2019" name="Int. J. Syst. Evol. Microbiol.">
        <title>The Global Catalogue of Microorganisms (GCM) 10K type strain sequencing project: providing services to taxonomists for standard genome sequencing and annotation.</title>
        <authorList>
            <consortium name="The Broad Institute Genomics Platform"/>
            <consortium name="The Broad Institute Genome Sequencing Center for Infectious Disease"/>
            <person name="Wu L."/>
            <person name="Ma J."/>
        </authorList>
    </citation>
    <scope>NUCLEOTIDE SEQUENCE [LARGE SCALE GENOMIC DNA]</scope>
    <source>
        <strain evidence="11">KCTC 42423</strain>
    </source>
</reference>
<dbReference type="NCBIfam" id="TIGR00173">
    <property type="entry name" value="menD"/>
    <property type="match status" value="1"/>
</dbReference>
<protein>
    <recommendedName>
        <fullName evidence="6">2-succinyl-5-enolpyruvyl-6-hydroxy-3-cyclohexene-1-carboxylate synthase</fullName>
        <shortName evidence="6">SEPHCHC synthase</shortName>
        <ecNumber evidence="6">2.2.1.9</ecNumber>
    </recommendedName>
    <alternativeName>
        <fullName evidence="6">Menaquinone biosynthesis protein MenD</fullName>
    </alternativeName>
</protein>
<comment type="function">
    <text evidence="6">Catalyzes the thiamine diphosphate-dependent decarboxylation of 2-oxoglutarate and the subsequent addition of the resulting succinic semialdehyde-thiamine pyrophosphate anion to isochorismate to yield 2-succinyl-5-enolpyruvyl-6-hydroxy-3-cyclohexene-1-carboxylate (SEPHCHC).</text>
</comment>
<dbReference type="Proteomes" id="UP001597459">
    <property type="component" value="Unassembled WGS sequence"/>
</dbReference>
<evidence type="ECO:0000256" key="1">
    <source>
        <dbReference type="ARBA" id="ARBA00022679"/>
    </source>
</evidence>
<keyword evidence="3 6" id="KW-0460">Magnesium</keyword>
<dbReference type="EC" id="2.2.1.9" evidence="6"/>
<keyword evidence="11" id="KW-1185">Reference proteome</keyword>
<comment type="similarity">
    <text evidence="6">Belongs to the TPP enzyme family. MenD subfamily.</text>
</comment>
<dbReference type="PANTHER" id="PTHR42916:SF1">
    <property type="entry name" value="PROTEIN PHYLLO, CHLOROPLASTIC"/>
    <property type="match status" value="1"/>
</dbReference>
<comment type="cofactor">
    <cofactor evidence="6">
        <name>Mg(2+)</name>
        <dbReference type="ChEBI" id="CHEBI:18420"/>
    </cofactor>
    <cofactor evidence="6">
        <name>Mn(2+)</name>
        <dbReference type="ChEBI" id="CHEBI:29035"/>
    </cofactor>
</comment>
<dbReference type="SUPFAM" id="SSF52518">
    <property type="entry name" value="Thiamin diphosphate-binding fold (THDP-binding)"/>
    <property type="match status" value="2"/>
</dbReference>
<dbReference type="Gene3D" id="3.40.50.970">
    <property type="match status" value="2"/>
</dbReference>
<evidence type="ECO:0000313" key="11">
    <source>
        <dbReference type="Proteomes" id="UP001597459"/>
    </source>
</evidence>
<feature type="domain" description="Menaquinone biosynthesis protein MenD middle" evidence="9">
    <location>
        <begin position="214"/>
        <end position="334"/>
    </location>
</feature>
<proteinExistence type="inferred from homology"/>
<comment type="cofactor">
    <cofactor evidence="6">
        <name>thiamine diphosphate</name>
        <dbReference type="ChEBI" id="CHEBI:58937"/>
    </cofactor>
    <text evidence="6">Binds 1 thiamine pyrophosphate per subunit.</text>
</comment>
<evidence type="ECO:0000313" key="10">
    <source>
        <dbReference type="EMBL" id="MFD2593052.1"/>
    </source>
</evidence>
<feature type="domain" description="Thiamine pyrophosphate enzyme TPP-binding" evidence="7">
    <location>
        <begin position="413"/>
        <end position="555"/>
    </location>
</feature>
<name>A0ABW5NDC6_9FLAO</name>
<keyword evidence="6" id="KW-0474">Menaquinone biosynthesis</keyword>
<dbReference type="InterPro" id="IPR012001">
    <property type="entry name" value="Thiamin_PyroP_enz_TPP-bd_dom"/>
</dbReference>
<comment type="pathway">
    <text evidence="6">Quinol/quinone metabolism; 1,4-dihydroxy-2-naphthoate biosynthesis; 1,4-dihydroxy-2-naphthoate from chorismate: step 2/7.</text>
</comment>
<organism evidence="10 11">
    <name type="scientific">Aquimarina hainanensis</name>
    <dbReference type="NCBI Taxonomy" id="1578017"/>
    <lineage>
        <taxon>Bacteria</taxon>
        <taxon>Pseudomonadati</taxon>
        <taxon>Bacteroidota</taxon>
        <taxon>Flavobacteriia</taxon>
        <taxon>Flavobacteriales</taxon>
        <taxon>Flavobacteriaceae</taxon>
        <taxon>Aquimarina</taxon>
    </lineage>
</organism>
<sequence>MKKHSYYSKIPLSQTIVSLCEAKGIHHIVISPGSRNAPLTIGFTGNPRMNCYSIVDERCAAFFALGLAQQTGKPAALVCTSGSALLNYYPAVAEAYYSDIPLVVISADRPIERIDIGDGQTIRQKNIFENHILYSASLYSEVVATQEVVDIHVKQRHHEVYKHNAREVNLALNKAIEQKGPVHINAPFYEPLYDKLENQTVFPKNIPLEDSRYHFSESLKKEMLERWNTTDKKIVLIGVNSLNTLDQKWVDVLANDPSVLVLTETTSNIYHDSHINCIDQLITPLSDKEFLALQPAVLLTIGGMVISKRIKAFLRKYQPQSHWHIDEKKAFDTYFCLTEHIKLNPNLFFETLADELVSVASTYKKDWLAVRKERRHKHAAYLKQVAYSDLKAFERIFEQMPEGQYIQLSNSSTVRYAQLFSLSPSFRLFCNRGTSGIDGSTSTAIGAAIGSQKPTTLITGDLSFFYDSNALWNAYIPANFKIIVINNSGGGIFRILPGKEESEAFSTFFETKHSLTAEQLCAMYGIVYHKASSEEAIVSGMESLYALDDVPALLEIFTPRIENDKVLIGYFRSFV</sequence>
<dbReference type="InterPro" id="IPR032264">
    <property type="entry name" value="MenD_middle"/>
</dbReference>
<keyword evidence="1 6" id="KW-0808">Transferase</keyword>
<dbReference type="CDD" id="cd02009">
    <property type="entry name" value="TPP_SHCHC_synthase"/>
    <property type="match status" value="1"/>
</dbReference>
<comment type="pathway">
    <text evidence="6">Quinol/quinone metabolism; menaquinone biosynthesis.</text>
</comment>
<keyword evidence="4 6" id="KW-0786">Thiamine pyrophosphate</keyword>
<dbReference type="Gene3D" id="3.40.50.1220">
    <property type="entry name" value="TPP-binding domain"/>
    <property type="match status" value="1"/>
</dbReference>
<dbReference type="InterPro" id="IPR029061">
    <property type="entry name" value="THDP-binding"/>
</dbReference>